<evidence type="ECO:0008006" key="4">
    <source>
        <dbReference type="Google" id="ProtNLM"/>
    </source>
</evidence>
<keyword evidence="3" id="KW-1185">Reference proteome</keyword>
<name>A0AAD9G8X0_BABDI</name>
<sequence>MTSLFTQLQTLSGPSNKALTRFRREYASREHFNRTVVAECWDHMLGLDASYLECQCLFRRCLFQPGVAAVASLAARSSDADGPSTATAPVSEWEEKEVEFMHESEVAELERVLQVFLDLSVPWLLHEQCQRLIDFLIYHYELASRFGDMLLLALLPIHDSPYYRKVSLLVTLPDGSDLWQYVPAKNADSKVKSPDSADSQGVSRELVVCGTVRSFSNYKRISETVERIVLSHNRGQTYVPLYTVLTLAFIEQNGKKLGDDEIRLLLNNAFTGLKHPQHSAYYSAQLCVLSVLFATVPVTIPVQRSVVTSLLNPLLGSILESPSPSFEMRLQLKDSVLVLLGMLHQQKERLEVLQPTTTRLLLRVFHQFPQLVGMFRGLGSSGDVLDFSRLCKFLTLSVVKVLKQRFGRSSSEEPDVGSPDLISCVVELFVRLDFSICYVRVMLYTLIDDLVMFSLSCQNGEKLFEWDSTSMTGSPNASHRKTLSVYGMFVQKLYSSSPVIFEDVLRRALDSPNRPPEVLQVFLLICHSVSGGCALRFTFLVHKCLGRRVDSAKLVLPKSVSADNLGSTLLLYTDPNLPSACRSELYKMLSSVLRGDALSSVDYGLLREFVRVSISDNECSPHFLSDTALLSEIPVSIVSDVVTKHIGSLITGRALKFSASVGSKDGFDVIDMSDFYGKCFEALSGDSAASHQLLCALGLFCKFYARADGMERASMHSASHHFMSFLQVICNSHTPPKKAANRGNSKKSSDSGVSGKRGDRKIPPGPAASDLTAKRKPDEPGNTAKDTSPIVSLQDAPTISAVCATYFDNSNSCASSAYESTMSLLMSILEFMVRISTAATYVSTSSAGDTEASSSMHAYVAGDNCTWCNEWLVCYGLFRSSELLQASTGFASEASASGSAKSPAGRARGATLCQDTSSSMVGGVLSSDQSRQLFALSEVVLGYAIKMCRESVLLGDLAYGFARFHLRFATLYTLSAAFANVGANNAVVDSAPHGTVDKMLTSRLHVDSDVGLDRDILMLHAMLSLSSDEMVSDFKESVSKAPKSVLSHMSLWLKHYFEFGRLLRSSTRRTASRLDLYSKFGESYVDVTVSGFMVTTCNVVSESLESCLDQISAVLKCTVDLPNVPLPEAVPSDSRCDTLRIPFNYFLDLDTSMEMYGRCMGILSHLVGEVMCLKVFNSSCFLLDVMVNSFEFVLDKELSIRRPAVSMLCSAMKHYVKVPGKGKGHFVSVCGYRLSVGYTEATSTVEHSFKGLDKAMKQVCSTLIEKDSSSANTMFASELFAQCSRDPVVSSALLYAYVCSGTCLQFDIETLWAIIGASPCVRSMDIFGTSLVGILSRIEGYSISTASSLCDLIRFLLCFASLESSITAARFLGSDVYFASTLCPAIFQSVSLLFNRVSDVDASLQGHVRAVRSLVSLCAIIGTSALSGGLFWTLKGDVQNRFMESFDSVFWILDGGCRYQCLRFITSGYDSAANGMKPLVSTIERLYDRSCNFMEQFLMGVLSQASPELLFDAFNAILHHDKSSKHGMQVSCLLLQRLVISVDLSSTEGVSMLAKGCTSLFDRVAKLCKSADSSGARETSDSSPMSHLSHLSNFITVLYRRLYRTLGTTGHKGLYNVHGGVFRCLTSLSQLYGSCVYDFVRPFLCCMCVVGSHLSSLALSDSESVNDEFPVSKETGSPKFGSICDVLMHVMESEKSSSTCLQFVNLAVLFTDVKPVKDMLEGVPIAVENGNSHSQMTDLSDVYDEWLCYSLYGCLWVGRLDRSSPAVLRCVELLKSSGDIVGVLAKLLFTILASTCASDSEYLRDVPRLDVGTTGLGKHLDSSSRLELVHEVYAFIKEFMDSNADLFEVDINAESFNNFKSLEYRRYRSVSLLLQGITLSLVCFKNVPSEDALSSLSKRKRGLMAMGCGMGGTFDDCGRMILRNAKEMGRLIYNSNPAENYPRLALGGLSFFGKIERCLSAGNYWTDGCELQITQQPWICEYIVSALTFIATVFGNKVSLSDRHGQPVVSGTSAAFFKEFSTVLGNLTQVLSDFLLATDSYVSGKKVDKGTEELFMRGRKTVWRCIIGLCGRLYGPWASPCFSLASSRLDLMLHQKSPPQPLLLDFVNSVKMCIRVLCTVDGDLGSIDLNPVRALSSSLSKFTAHVVQNGLENPNLLLCVVVLMLILRCSFGSVTGDDLLEAILNILLFYSSSDVHEERFPLPAADKVLADNDLVVLCREIYEELLGCKSDKLCTGLLKGSESLNLVKATCPRVLTLLSFYASLSCKYQNLLKLVLGLDFSQVLSSIRNSSRLLSLLAINLYYNRIKSKHAPDLERIYFLNVKLMSDFESGLPVGNPKSRSASKGKTSNPKDDDCAEMGAVYLDSPIACRLDLSCRLFSEAPLEFEDARGVKSFEDCVIAFALQYFAKIKSGDLVEVFTNHLRCGQKAEDGVEGPPMDGTRLFLRVLMATLSEYGSLGATQFVLPRVYQFLNSVLASGISELCGESTAVLTPKRSAKCSVAAKSWKCFVNSVFTLRSLRVCVETWDSKESSVPEMFLNTILPTLGHALNVFDSLGDDWRISEWERALEDLFFHLLVSCSGDADRIESVLSGGVVSRSTVCKCRILSILLSLWGRASFHLGGTVVNVMPMVGELVEDESVEVQRLAGLLNDRIQSFMNAE</sequence>
<dbReference type="EMBL" id="JAHBMH010000067">
    <property type="protein sequence ID" value="KAK1934002.1"/>
    <property type="molecule type" value="Genomic_DNA"/>
</dbReference>
<evidence type="ECO:0000256" key="1">
    <source>
        <dbReference type="SAM" id="MobiDB-lite"/>
    </source>
</evidence>
<comment type="caution">
    <text evidence="2">The sequence shown here is derived from an EMBL/GenBank/DDBJ whole genome shotgun (WGS) entry which is preliminary data.</text>
</comment>
<gene>
    <name evidence="2" type="ORF">X943_000229</name>
</gene>
<feature type="region of interest" description="Disordered" evidence="1">
    <location>
        <begin position="735"/>
        <end position="790"/>
    </location>
</feature>
<dbReference type="Proteomes" id="UP001195914">
    <property type="component" value="Unassembled WGS sequence"/>
</dbReference>
<accession>A0AAD9G8X0</accession>
<organism evidence="2 3">
    <name type="scientific">Babesia divergens</name>
    <dbReference type="NCBI Taxonomy" id="32595"/>
    <lineage>
        <taxon>Eukaryota</taxon>
        <taxon>Sar</taxon>
        <taxon>Alveolata</taxon>
        <taxon>Apicomplexa</taxon>
        <taxon>Aconoidasida</taxon>
        <taxon>Piroplasmida</taxon>
        <taxon>Babesiidae</taxon>
        <taxon>Babesia</taxon>
    </lineage>
</organism>
<reference evidence="2" key="1">
    <citation type="journal article" date="2014" name="Nucleic Acids Res.">
        <title>The evolutionary dynamics of variant antigen genes in Babesia reveal a history of genomic innovation underlying host-parasite interaction.</title>
        <authorList>
            <person name="Jackson A.P."/>
            <person name="Otto T.D."/>
            <person name="Darby A."/>
            <person name="Ramaprasad A."/>
            <person name="Xia D."/>
            <person name="Echaide I.E."/>
            <person name="Farber M."/>
            <person name="Gahlot S."/>
            <person name="Gamble J."/>
            <person name="Gupta D."/>
            <person name="Gupta Y."/>
            <person name="Jackson L."/>
            <person name="Malandrin L."/>
            <person name="Malas T.B."/>
            <person name="Moussa E."/>
            <person name="Nair M."/>
            <person name="Reid A.J."/>
            <person name="Sanders M."/>
            <person name="Sharma J."/>
            <person name="Tracey A."/>
            <person name="Quail M.A."/>
            <person name="Weir W."/>
            <person name="Wastling J.M."/>
            <person name="Hall N."/>
            <person name="Willadsen P."/>
            <person name="Lingelbach K."/>
            <person name="Shiels B."/>
            <person name="Tait A."/>
            <person name="Berriman M."/>
            <person name="Allred D.R."/>
            <person name="Pain A."/>
        </authorList>
    </citation>
    <scope>NUCLEOTIDE SEQUENCE</scope>
    <source>
        <strain evidence="2">1802A</strain>
    </source>
</reference>
<evidence type="ECO:0000313" key="2">
    <source>
        <dbReference type="EMBL" id="KAK1934002.1"/>
    </source>
</evidence>
<protein>
    <recommendedName>
        <fullName evidence="4">HEAT repeat-containing protein 1</fullName>
    </recommendedName>
</protein>
<reference evidence="2" key="2">
    <citation type="submission" date="2021-05" db="EMBL/GenBank/DDBJ databases">
        <authorList>
            <person name="Pain A."/>
        </authorList>
    </citation>
    <scope>NUCLEOTIDE SEQUENCE</scope>
    <source>
        <strain evidence="2">1802A</strain>
    </source>
</reference>
<evidence type="ECO:0000313" key="3">
    <source>
        <dbReference type="Proteomes" id="UP001195914"/>
    </source>
</evidence>
<proteinExistence type="predicted"/>